<dbReference type="EMBL" id="CAAE01023651">
    <property type="protein sequence ID" value="CAG14610.1"/>
    <property type="molecule type" value="Genomic_DNA"/>
</dbReference>
<evidence type="ECO:0000313" key="1">
    <source>
        <dbReference type="EMBL" id="CAG14610.1"/>
    </source>
</evidence>
<reference evidence="1" key="2">
    <citation type="submission" date="2004-02" db="EMBL/GenBank/DDBJ databases">
        <authorList>
            <consortium name="Genoscope"/>
            <consortium name="Whitehead Institute Centre for Genome Research"/>
        </authorList>
    </citation>
    <scope>NUCLEOTIDE SEQUENCE</scope>
</reference>
<proteinExistence type="predicted"/>
<organism evidence="1">
    <name type="scientific">Tetraodon nigroviridis</name>
    <name type="common">Spotted green pufferfish</name>
    <name type="synonym">Chelonodon nigroviridis</name>
    <dbReference type="NCBI Taxonomy" id="99883"/>
    <lineage>
        <taxon>Eukaryota</taxon>
        <taxon>Metazoa</taxon>
        <taxon>Chordata</taxon>
        <taxon>Craniata</taxon>
        <taxon>Vertebrata</taxon>
        <taxon>Euteleostomi</taxon>
        <taxon>Actinopterygii</taxon>
        <taxon>Neopterygii</taxon>
        <taxon>Teleostei</taxon>
        <taxon>Neoteleostei</taxon>
        <taxon>Acanthomorphata</taxon>
        <taxon>Eupercaria</taxon>
        <taxon>Tetraodontiformes</taxon>
        <taxon>Tetradontoidea</taxon>
        <taxon>Tetraodontidae</taxon>
        <taxon>Tetraodon</taxon>
    </lineage>
</organism>
<dbReference type="KEGG" id="tng:GSTEN00038152G001"/>
<feature type="non-terminal residue" evidence="1">
    <location>
        <position position="1"/>
    </location>
</feature>
<reference evidence="1" key="1">
    <citation type="journal article" date="2004" name="Nature">
        <title>Genome duplication in the teleost fish Tetraodon nigroviridis reveals the early vertebrate proto-karyotype.</title>
        <authorList>
            <person name="Jaillon O."/>
            <person name="Aury J.-M."/>
            <person name="Brunet F."/>
            <person name="Petit J.-L."/>
            <person name="Stange-Thomann N."/>
            <person name="Mauceli E."/>
            <person name="Bouneau L."/>
            <person name="Fischer C."/>
            <person name="Ozouf-Costaz C."/>
            <person name="Bernot A."/>
            <person name="Nicaud S."/>
            <person name="Jaffe D."/>
            <person name="Fisher S."/>
            <person name="Lutfalla G."/>
            <person name="Dossat C."/>
            <person name="Segurens B."/>
            <person name="Dasilva C."/>
            <person name="Salanoubat M."/>
            <person name="Levy M."/>
            <person name="Boudet N."/>
            <person name="Castellano S."/>
            <person name="Anthouard V."/>
            <person name="Jubin C."/>
            <person name="Castelli V."/>
            <person name="Katinka M."/>
            <person name="Vacherie B."/>
            <person name="Biemont C."/>
            <person name="Skalli Z."/>
            <person name="Cattolico L."/>
            <person name="Poulain J."/>
            <person name="De Berardinis V."/>
            <person name="Cruaud C."/>
            <person name="Duprat S."/>
            <person name="Brottier P."/>
            <person name="Coutanceau J.-P."/>
            <person name="Gouzy J."/>
            <person name="Parra G."/>
            <person name="Lardier G."/>
            <person name="Chapple C."/>
            <person name="McKernan K.J."/>
            <person name="McEwan P."/>
            <person name="Bosak S."/>
            <person name="Kellis M."/>
            <person name="Volff J.-N."/>
            <person name="Guigo R."/>
            <person name="Zody M.C."/>
            <person name="Mesirov J."/>
            <person name="Lindblad-Toh K."/>
            <person name="Birren B."/>
            <person name="Nusbaum C."/>
            <person name="Kahn D."/>
            <person name="Robinson-Rechavi M."/>
            <person name="Laudet V."/>
            <person name="Schachter V."/>
            <person name="Quetier F."/>
            <person name="Saurin W."/>
            <person name="Scarpelli C."/>
            <person name="Wincker P."/>
            <person name="Lander E.S."/>
            <person name="Weissenbach J."/>
            <person name="Roest Crollius H."/>
        </authorList>
    </citation>
    <scope>NUCLEOTIDE SEQUENCE [LARGE SCALE GENOMIC DNA]</scope>
</reference>
<dbReference type="AlphaFoldDB" id="Q4RAH3"/>
<accession>Q4RAH3</accession>
<name>Q4RAH3_TETNG</name>
<sequence length="31" mass="3668">RFLQAFKFPKNSGGKLLRHHSSSERENALRR</sequence>
<comment type="caution">
    <text evidence="1">The sequence shown here is derived from an EMBL/GenBank/DDBJ whole genome shotgun (WGS) entry which is preliminary data.</text>
</comment>
<protein>
    <submittedName>
        <fullName evidence="1">(spotted green pufferfish) hypothetical protein</fullName>
    </submittedName>
</protein>
<gene>
    <name evidence="1" type="ORF">GSTENG00038152001</name>
</gene>